<feature type="region of interest" description="Disordered" evidence="17">
    <location>
        <begin position="1"/>
        <end position="44"/>
    </location>
</feature>
<feature type="coiled-coil region" evidence="16">
    <location>
        <begin position="458"/>
        <end position="566"/>
    </location>
</feature>
<evidence type="ECO:0000256" key="2">
    <source>
        <dbReference type="ARBA" id="ARBA00004123"/>
    </source>
</evidence>
<dbReference type="Proteomes" id="UP000076871">
    <property type="component" value="Unassembled WGS sequence"/>
</dbReference>
<dbReference type="SUPFAM" id="SSF57850">
    <property type="entry name" value="RING/U-box"/>
    <property type="match status" value="1"/>
</dbReference>
<dbReference type="Gene3D" id="3.30.40.10">
    <property type="entry name" value="Zinc/RING finger domain, C3HC4 (zinc finger)"/>
    <property type="match status" value="1"/>
</dbReference>
<evidence type="ECO:0000256" key="16">
    <source>
        <dbReference type="SAM" id="Coils"/>
    </source>
</evidence>
<dbReference type="Pfam" id="PF00097">
    <property type="entry name" value="zf-C3HC4"/>
    <property type="match status" value="1"/>
</dbReference>
<dbReference type="GeneID" id="63825035"/>
<dbReference type="CDD" id="cd16499">
    <property type="entry name" value="RING-HC_Bre1-like"/>
    <property type="match status" value="1"/>
</dbReference>
<dbReference type="PROSITE" id="PS50089">
    <property type="entry name" value="ZF_RING_2"/>
    <property type="match status" value="1"/>
</dbReference>
<feature type="domain" description="RING-type" evidence="18">
    <location>
        <begin position="762"/>
        <end position="801"/>
    </location>
</feature>
<evidence type="ECO:0000256" key="9">
    <source>
        <dbReference type="ARBA" id="ARBA00022833"/>
    </source>
</evidence>
<gene>
    <name evidence="19" type="ORF">LAESUDRAFT_721379</name>
</gene>
<keyword evidence="9 15" id="KW-0862">Zinc</keyword>
<organism evidence="19 20">
    <name type="scientific">Laetiporus sulphureus 93-53</name>
    <dbReference type="NCBI Taxonomy" id="1314785"/>
    <lineage>
        <taxon>Eukaryota</taxon>
        <taxon>Fungi</taxon>
        <taxon>Dikarya</taxon>
        <taxon>Basidiomycota</taxon>
        <taxon>Agaricomycotina</taxon>
        <taxon>Agaricomycetes</taxon>
        <taxon>Polyporales</taxon>
        <taxon>Laetiporus</taxon>
    </lineage>
</organism>
<dbReference type="InterPro" id="IPR018957">
    <property type="entry name" value="Znf_C3HC4_RING-type"/>
</dbReference>
<keyword evidence="6 15" id="KW-0479">Metal-binding</keyword>
<dbReference type="SMART" id="SM00184">
    <property type="entry name" value="RING"/>
    <property type="match status" value="1"/>
</dbReference>
<dbReference type="OrthoDB" id="10266039at2759"/>
<comment type="function">
    <text evidence="13">E3 ubiquitin-protein ligase that mediates monoubiquitination of histone H2B to form H2BK123ub1. H2BK123ub1 gives a specific tag for epigenetic transcriptional activation and is also a prerequisite for H3K4me and H3K79me formation.</text>
</comment>
<dbReference type="RefSeq" id="XP_040768703.1">
    <property type="nucleotide sequence ID" value="XM_040908006.1"/>
</dbReference>
<keyword evidence="10 15" id="KW-0156">Chromatin regulator</keyword>
<evidence type="ECO:0000256" key="11">
    <source>
        <dbReference type="ARBA" id="ARBA00023054"/>
    </source>
</evidence>
<dbReference type="InParanoid" id="A0A165GXI9"/>
<evidence type="ECO:0000256" key="10">
    <source>
        <dbReference type="ARBA" id="ARBA00022853"/>
    </source>
</evidence>
<comment type="catalytic activity">
    <reaction evidence="1 15">
        <text>S-ubiquitinyl-[E2 ubiquitin-conjugating enzyme]-L-cysteine + [acceptor protein]-L-lysine = [E2 ubiquitin-conjugating enzyme]-L-cysteine + N(6)-ubiquitinyl-[acceptor protein]-L-lysine.</text>
        <dbReference type="EC" id="2.3.2.27"/>
    </reaction>
</comment>
<protein>
    <recommendedName>
        <fullName evidence="15">E3 ubiquitin protein ligase</fullName>
        <ecNumber evidence="15">2.3.2.27</ecNumber>
    </recommendedName>
</protein>
<dbReference type="STRING" id="1314785.A0A165GXI9"/>
<evidence type="ECO:0000256" key="8">
    <source>
        <dbReference type="ARBA" id="ARBA00022786"/>
    </source>
</evidence>
<dbReference type="PANTHER" id="PTHR23163:SF0">
    <property type="entry name" value="E3 UBIQUITIN-PROTEIN LIGASE BRE1"/>
    <property type="match status" value="1"/>
</dbReference>
<feature type="coiled-coil region" evidence="16">
    <location>
        <begin position="278"/>
        <end position="354"/>
    </location>
</feature>
<dbReference type="GO" id="GO:0008270">
    <property type="term" value="F:zinc ion binding"/>
    <property type="evidence" value="ECO:0007669"/>
    <property type="project" value="UniProtKB-KW"/>
</dbReference>
<evidence type="ECO:0000313" key="20">
    <source>
        <dbReference type="Proteomes" id="UP000076871"/>
    </source>
</evidence>
<keyword evidence="12 15" id="KW-0539">Nucleus</keyword>
<dbReference type="EC" id="2.3.2.27" evidence="15"/>
<keyword evidence="8 15" id="KW-0833">Ubl conjugation pathway</keyword>
<evidence type="ECO:0000256" key="4">
    <source>
        <dbReference type="ARBA" id="ARBA00005555"/>
    </source>
</evidence>
<sequence length="815" mass="93174">MSETKKRPHTEDEDELRPKKRALSSEHGSIGQINGVTSSADEPKEGDNLEIFRKEAIYRRMKFYSREFERSEARVADLERRRSTCEAGLAALEACWAQIIGTIRLLVKPEDLPPIDVSTEDLFDLTSHISEDTDPKFVDALQNKMQATSELVRAFMRLRGQAAVSSTSGDAYRDLQRAQTECYALRSELSLTRTRLKDAEDTRDKFREALLNAERRIDRIQSQTKSSPHDHSKGDLIVTDSSAETPASPAPPSNVINGAHMPDSDSWLEVANARLFEIHKLRGENLQYEKEVAQLREQLIAPSDKAIVESVAYKTLEAKTNELERINAESQDEIVALRADIERLQIDQQNLVESMNTAHETAIQDLKSMVAKRDHDIIRLRESRDQQIAELNERRQKDHVKMQSLQEMKAIVEARSERLKIMASEITRLKARLAADAGDSDLLSFLLRDSPEEPQSYVQDLKGRLADAEARNGALEVSLSRMEREQPQLLEHVKAEAEAREKLANVEQQLKRYQSVYGDSSPSVPADLQALSARLQSKEDEIQTLRLQVQQRAQAEEAAYEELEKLSTAWETLDRRIQEKVFDLTAIEERLAKSTSDKARSDSKFYAAMKDKEALESERKNMSRKFDKQTKLMDKMLEAEKAQKALLAHREKELETLRQNTNELKHYNDELEVRVAKSETRAKTAHVQSANHNKEMDSLRTELHRRRADLRKEEEAVISLKNEQQQLTAQLKANLQHQSTNPGTREAELQSEVDKCMSILKCSTCRQNMRNTVITKCMHSFCRQCVDARIATRQRKCPACNLPFSQGEVHTLFFQ</sequence>
<dbReference type="GO" id="GO:0016567">
    <property type="term" value="P:protein ubiquitination"/>
    <property type="evidence" value="ECO:0007669"/>
    <property type="project" value="UniProtKB-UniRule"/>
</dbReference>
<dbReference type="GO" id="GO:0033503">
    <property type="term" value="C:HULC complex"/>
    <property type="evidence" value="ECO:0007669"/>
    <property type="project" value="TreeGrafter"/>
</dbReference>
<evidence type="ECO:0000256" key="1">
    <source>
        <dbReference type="ARBA" id="ARBA00000900"/>
    </source>
</evidence>
<evidence type="ECO:0000256" key="14">
    <source>
        <dbReference type="PROSITE-ProRule" id="PRU00175"/>
    </source>
</evidence>
<evidence type="ECO:0000313" key="19">
    <source>
        <dbReference type="EMBL" id="KZT10963.1"/>
    </source>
</evidence>
<feature type="coiled-coil region" evidence="16">
    <location>
        <begin position="612"/>
        <end position="730"/>
    </location>
</feature>
<evidence type="ECO:0000256" key="3">
    <source>
        <dbReference type="ARBA" id="ARBA00004906"/>
    </source>
</evidence>
<dbReference type="PANTHER" id="PTHR23163">
    <property type="entry name" value="RING FINGER PROTEIN-RELATED"/>
    <property type="match status" value="1"/>
</dbReference>
<keyword evidence="11 15" id="KW-0175">Coiled coil</keyword>
<dbReference type="InterPro" id="IPR058643">
    <property type="entry name" value="BRE1-like_CC"/>
</dbReference>
<keyword evidence="7 14" id="KW-0863">Zinc-finger</keyword>
<dbReference type="Pfam" id="PF08647">
    <property type="entry name" value="BRE1"/>
    <property type="match status" value="1"/>
</dbReference>
<dbReference type="FunCoup" id="A0A165GXI9">
    <property type="interactions" value="263"/>
</dbReference>
<dbReference type="Pfam" id="PF26095">
    <property type="entry name" value="CC_Bre1"/>
    <property type="match status" value="1"/>
</dbReference>
<evidence type="ECO:0000256" key="7">
    <source>
        <dbReference type="ARBA" id="ARBA00022771"/>
    </source>
</evidence>
<dbReference type="GO" id="GO:0006325">
    <property type="term" value="P:chromatin organization"/>
    <property type="evidence" value="ECO:0007669"/>
    <property type="project" value="UniProtKB-KW"/>
</dbReference>
<evidence type="ECO:0000256" key="17">
    <source>
        <dbReference type="SAM" id="MobiDB-lite"/>
    </source>
</evidence>
<dbReference type="InterPro" id="IPR013083">
    <property type="entry name" value="Znf_RING/FYVE/PHD"/>
</dbReference>
<evidence type="ECO:0000256" key="13">
    <source>
        <dbReference type="ARBA" id="ARBA00059679"/>
    </source>
</evidence>
<accession>A0A165GXI9</accession>
<evidence type="ECO:0000256" key="5">
    <source>
        <dbReference type="ARBA" id="ARBA00022679"/>
    </source>
</evidence>
<keyword evidence="20" id="KW-1185">Reference proteome</keyword>
<dbReference type="EMBL" id="KV427608">
    <property type="protein sequence ID" value="KZT10963.1"/>
    <property type="molecule type" value="Genomic_DNA"/>
</dbReference>
<reference evidence="19 20" key="1">
    <citation type="journal article" date="2016" name="Mol. Biol. Evol.">
        <title>Comparative Genomics of Early-Diverging Mushroom-Forming Fungi Provides Insights into the Origins of Lignocellulose Decay Capabilities.</title>
        <authorList>
            <person name="Nagy L.G."/>
            <person name="Riley R."/>
            <person name="Tritt A."/>
            <person name="Adam C."/>
            <person name="Daum C."/>
            <person name="Floudas D."/>
            <person name="Sun H."/>
            <person name="Yadav J.S."/>
            <person name="Pangilinan J."/>
            <person name="Larsson K.H."/>
            <person name="Matsuura K."/>
            <person name="Barry K."/>
            <person name="Labutti K."/>
            <person name="Kuo R."/>
            <person name="Ohm R.A."/>
            <person name="Bhattacharya S.S."/>
            <person name="Shirouzu T."/>
            <person name="Yoshinaga Y."/>
            <person name="Martin F.M."/>
            <person name="Grigoriev I.V."/>
            <person name="Hibbett D.S."/>
        </authorList>
    </citation>
    <scope>NUCLEOTIDE SEQUENCE [LARGE SCALE GENOMIC DNA]</scope>
    <source>
        <strain evidence="19 20">93-53</strain>
    </source>
</reference>
<feature type="compositionally biased region" description="Polar residues" evidence="17">
    <location>
        <begin position="31"/>
        <end position="40"/>
    </location>
</feature>
<dbReference type="InterPro" id="IPR013956">
    <property type="entry name" value="E3_ubiquit_lig_Bre1"/>
</dbReference>
<evidence type="ECO:0000256" key="6">
    <source>
        <dbReference type="ARBA" id="ARBA00022723"/>
    </source>
</evidence>
<comment type="subcellular location">
    <subcellularLocation>
        <location evidence="2 15">Nucleus</location>
    </subcellularLocation>
</comment>
<dbReference type="PROSITE" id="PS00518">
    <property type="entry name" value="ZF_RING_1"/>
    <property type="match status" value="1"/>
</dbReference>
<evidence type="ECO:0000256" key="12">
    <source>
        <dbReference type="ARBA" id="ARBA00023242"/>
    </source>
</evidence>
<dbReference type="GO" id="GO:0061630">
    <property type="term" value="F:ubiquitin protein ligase activity"/>
    <property type="evidence" value="ECO:0007669"/>
    <property type="project" value="UniProtKB-EC"/>
</dbReference>
<evidence type="ECO:0000259" key="18">
    <source>
        <dbReference type="PROSITE" id="PS50089"/>
    </source>
</evidence>
<evidence type="ECO:0000256" key="15">
    <source>
        <dbReference type="RuleBase" id="RU365038"/>
    </source>
</evidence>
<proteinExistence type="inferred from homology"/>
<name>A0A165GXI9_9APHY</name>
<dbReference type="GO" id="GO:0005634">
    <property type="term" value="C:nucleus"/>
    <property type="evidence" value="ECO:0007669"/>
    <property type="project" value="UniProtKB-SubCell"/>
</dbReference>
<dbReference type="UniPathway" id="UPA00143"/>
<dbReference type="InterPro" id="IPR001841">
    <property type="entry name" value="Znf_RING"/>
</dbReference>
<comment type="pathway">
    <text evidence="3 15">Protein modification; protein ubiquitination.</text>
</comment>
<keyword evidence="5 15" id="KW-0808">Transferase</keyword>
<comment type="similarity">
    <text evidence="4 15">Belongs to the BRE1 family.</text>
</comment>
<dbReference type="InterPro" id="IPR017907">
    <property type="entry name" value="Znf_RING_CS"/>
</dbReference>
<feature type="coiled-coil region" evidence="16">
    <location>
        <begin position="196"/>
        <end position="223"/>
    </location>
</feature>
<dbReference type="AlphaFoldDB" id="A0A165GXI9"/>